<dbReference type="Pfam" id="PF12796">
    <property type="entry name" value="Ank_2"/>
    <property type="match status" value="2"/>
</dbReference>
<dbReference type="AlphaFoldDB" id="A0A058ZTG4"/>
<dbReference type="Gene3D" id="1.25.40.20">
    <property type="entry name" value="Ankyrin repeat-containing domain"/>
    <property type="match status" value="1"/>
</dbReference>
<dbReference type="EMBL" id="KK199445">
    <property type="protein sequence ID" value="KCW44325.1"/>
    <property type="molecule type" value="Genomic_DNA"/>
</dbReference>
<gene>
    <name evidence="3" type="ORF">EUGRSUZ_L02220</name>
</gene>
<keyword evidence="1" id="KW-0040">ANK repeat</keyword>
<dbReference type="SUPFAM" id="SSF48403">
    <property type="entry name" value="Ankyrin repeat"/>
    <property type="match status" value="2"/>
</dbReference>
<sequence>METVANQTDLSAIFNFLEPLDDSLLHTAAFYDKHSILRLLLDYVPDHLLAAQATGGNTPLIVAISNKSSRTAAMLIRRISDLPVEAKNHILRKPNNIGNNALHMAVRRLFVKAVRLLLNEDMELVYQKNADQKSPLYLALEFEEPKIYEVLYSLPLEPLRIQGLPPIHGAIMLNRYDFATRILEKDVKLFAMTNSRGSNVFHLAAYMNRPRVFELLSPKIEYLGQKWDMNGEEPIHIASKMGYVDIVKKLCKITKMFTKQGETGLHIAAKYGRTSVVRYMLRHQGMCSLINEGDNAGNTALHMDAMHSQPATLIPLMLDERIDPFLLNHQFSTALDIALDRVKREYTLRKVGNMNNHYFIYECTGNYID</sequence>
<dbReference type="InterPro" id="IPR002110">
    <property type="entry name" value="Ankyrin_rpt"/>
</dbReference>
<dbReference type="PROSITE" id="PS50297">
    <property type="entry name" value="ANK_REP_REGION"/>
    <property type="match status" value="1"/>
</dbReference>
<evidence type="ECO:0000313" key="3">
    <source>
        <dbReference type="EMBL" id="KCW44325.1"/>
    </source>
</evidence>
<name>A0A058ZTG4_EUCGR</name>
<accession>A0A058ZTG4</accession>
<dbReference type="PANTHER" id="PTHR24121:SF22">
    <property type="entry name" value="PROTEIN ACCELERATED CELL DEATH 6-LIKE"/>
    <property type="match status" value="1"/>
</dbReference>
<reference evidence="3" key="1">
    <citation type="submission" date="2013-07" db="EMBL/GenBank/DDBJ databases">
        <title>The genome of Eucalyptus grandis.</title>
        <authorList>
            <person name="Schmutz J."/>
            <person name="Hayes R."/>
            <person name="Myburg A."/>
            <person name="Tuskan G."/>
            <person name="Grattapaglia D."/>
            <person name="Rokhsar D.S."/>
        </authorList>
    </citation>
    <scope>NUCLEOTIDE SEQUENCE</scope>
    <source>
        <tissue evidence="3">Leaf extractions</tissue>
    </source>
</reference>
<dbReference type="PROSITE" id="PS50088">
    <property type="entry name" value="ANK_REPEAT"/>
    <property type="match status" value="1"/>
</dbReference>
<dbReference type="Proteomes" id="UP000030711">
    <property type="component" value="Unassembled WGS sequence"/>
</dbReference>
<dbReference type="SMART" id="SM00248">
    <property type="entry name" value="ANK"/>
    <property type="match status" value="8"/>
</dbReference>
<dbReference type="EMBL" id="MU848928">
    <property type="protein sequence ID" value="KAK2631947.1"/>
    <property type="molecule type" value="Genomic_DNA"/>
</dbReference>
<reference evidence="2" key="3">
    <citation type="submission" date="2023-04" db="EMBL/GenBank/DDBJ databases">
        <title>WGS assembly of Eucalyptus grandis.</title>
        <authorList>
            <person name="Myburg A."/>
            <person name="Grattapaglia D."/>
            <person name="Tuskan G."/>
            <person name="Hellsten U."/>
            <person name="Hayes R."/>
            <person name="Grimwood J."/>
            <person name="Jenkins J."/>
            <person name="Lindquist E."/>
            <person name="Tice H."/>
            <person name="Bauer D."/>
            <person name="Goodstein D."/>
            <person name="Dubchak I."/>
            <person name="Poliakov A."/>
            <person name="Mizrachi E."/>
            <person name="Kullan A."/>
            <person name="Hussey S."/>
            <person name="Pinard D."/>
            <person name="Van D."/>
            <person name="Singh P."/>
            <person name="Van J."/>
            <person name="Silva-Junior O."/>
            <person name="Togawa R."/>
            <person name="Pappas M."/>
            <person name="Faria D."/>
            <person name="Sansaloni C."/>
            <person name="Petroli C."/>
            <person name="Yang X."/>
            <person name="Ranjan P."/>
            <person name="Tschaplinski T."/>
            <person name="Ye C."/>
            <person name="Li T."/>
            <person name="Sterck L."/>
            <person name="Vanneste K."/>
            <person name="Murat F."/>
            <person name="Soler M."/>
            <person name="Clemente H."/>
            <person name="Saidi N."/>
            <person name="Cassan-Wang H."/>
            <person name="Dunand C."/>
            <person name="Hefer C."/>
            <person name="Bornberg-Bauer E."/>
            <person name="Kersting A."/>
            <person name="Vining K."/>
            <person name="Amarasinghe V."/>
            <person name="Ranik M."/>
            <person name="Naithani S."/>
            <person name="Elser J."/>
            <person name="Boyd A."/>
            <person name="Liston A."/>
            <person name="Spatafora J."/>
            <person name="Dharmwardhana P."/>
            <person name="Raja R."/>
            <person name="Sullivan C."/>
            <person name="Romanel E."/>
            <person name="Alves-Ferreira M."/>
            <person name="Kulheim C."/>
            <person name="Foley W."/>
            <person name="Carocha V."/>
            <person name="Paiva J."/>
            <person name="Kudrna D."/>
            <person name="Brommonschenkel S."/>
            <person name="Pasquali G."/>
            <person name="Byrne M."/>
            <person name="Rigault P."/>
            <person name="Tibbits J."/>
            <person name="Spokevicius A."/>
            <person name="Jones R."/>
            <person name="Steane D."/>
            <person name="Vaillancourt R."/>
            <person name="Potts B."/>
            <person name="Joubert F."/>
            <person name="Barry K."/>
            <person name="Pappas G."/>
            <person name="Strauss S."/>
            <person name="Jaiswal P."/>
            <person name="Grima-Pettenati J."/>
            <person name="Salse J."/>
            <person name="Van D."/>
            <person name="Rokhsar D."/>
            <person name="Schmutz J."/>
        </authorList>
    </citation>
    <scope>NUCLEOTIDE SEQUENCE</scope>
    <source>
        <tissue evidence="2">Leaf extractions</tissue>
    </source>
</reference>
<organism evidence="3">
    <name type="scientific">Eucalyptus grandis</name>
    <name type="common">Flooded gum</name>
    <dbReference type="NCBI Taxonomy" id="71139"/>
    <lineage>
        <taxon>Eukaryota</taxon>
        <taxon>Viridiplantae</taxon>
        <taxon>Streptophyta</taxon>
        <taxon>Embryophyta</taxon>
        <taxon>Tracheophyta</taxon>
        <taxon>Spermatophyta</taxon>
        <taxon>Magnoliopsida</taxon>
        <taxon>eudicotyledons</taxon>
        <taxon>Gunneridae</taxon>
        <taxon>Pentapetalae</taxon>
        <taxon>rosids</taxon>
        <taxon>malvids</taxon>
        <taxon>Myrtales</taxon>
        <taxon>Myrtaceae</taxon>
        <taxon>Myrtoideae</taxon>
        <taxon>Eucalypteae</taxon>
        <taxon>Eucalyptus</taxon>
    </lineage>
</organism>
<dbReference type="InterPro" id="IPR036770">
    <property type="entry name" value="Ankyrin_rpt-contain_sf"/>
</dbReference>
<protein>
    <submittedName>
        <fullName evidence="3">Uncharacterized protein</fullName>
    </submittedName>
</protein>
<dbReference type="PANTHER" id="PTHR24121">
    <property type="entry name" value="NO MECHANORECEPTOR POTENTIAL C, ISOFORM D-RELATED"/>
    <property type="match status" value="1"/>
</dbReference>
<dbReference type="STRING" id="71139.A0A058ZTG4"/>
<dbReference type="eggNOG" id="KOG0504">
    <property type="taxonomic scope" value="Eukaryota"/>
</dbReference>
<proteinExistence type="predicted"/>
<reference evidence="2" key="2">
    <citation type="journal article" date="2014" name="Nature">
        <title>The genome of Eucalyptus grandis.</title>
        <authorList>
            <person name="Myburg A.A."/>
            <person name="Grattapaglia D."/>
            <person name="Tuskan G.A."/>
            <person name="Hellsten U."/>
            <person name="Hayes R.D."/>
            <person name="Grimwood J."/>
            <person name="Jenkins J."/>
            <person name="Lindquist E."/>
            <person name="Tice H."/>
            <person name="Bauer D."/>
            <person name="Goodstein D.M."/>
            <person name="Dubchak I."/>
            <person name="Poliakov A."/>
            <person name="Mizrachi E."/>
            <person name="Kullan A.R."/>
            <person name="Hussey S.G."/>
            <person name="Pinard D."/>
            <person name="van der Merwe K."/>
            <person name="Singh P."/>
            <person name="van Jaarsveld I."/>
            <person name="Silva-Junior O.B."/>
            <person name="Togawa R.C."/>
            <person name="Pappas M.R."/>
            <person name="Faria D.A."/>
            <person name="Sansaloni C.P."/>
            <person name="Petroli C.D."/>
            <person name="Yang X."/>
            <person name="Ranjan P."/>
            <person name="Tschaplinski T.J."/>
            <person name="Ye C.Y."/>
            <person name="Li T."/>
            <person name="Sterck L."/>
            <person name="Vanneste K."/>
            <person name="Murat F."/>
            <person name="Soler M."/>
            <person name="Clemente H.S."/>
            <person name="Saidi N."/>
            <person name="Cassan-Wang H."/>
            <person name="Dunand C."/>
            <person name="Hefer C.A."/>
            <person name="Bornberg-Bauer E."/>
            <person name="Kersting A.R."/>
            <person name="Vining K."/>
            <person name="Amarasinghe V."/>
            <person name="Ranik M."/>
            <person name="Naithani S."/>
            <person name="Elser J."/>
            <person name="Boyd A.E."/>
            <person name="Liston A."/>
            <person name="Spatafora J.W."/>
            <person name="Dharmwardhana P."/>
            <person name="Raja R."/>
            <person name="Sullivan C."/>
            <person name="Romanel E."/>
            <person name="Alves-Ferreira M."/>
            <person name="Kulheim C."/>
            <person name="Foley W."/>
            <person name="Carocha V."/>
            <person name="Paiva J."/>
            <person name="Kudrna D."/>
            <person name="Brommonschenkel S.H."/>
            <person name="Pasquali G."/>
            <person name="Byrne M."/>
            <person name="Rigault P."/>
            <person name="Tibbits J."/>
            <person name="Spokevicius A."/>
            <person name="Jones R.C."/>
            <person name="Steane D.A."/>
            <person name="Vaillancourt R.E."/>
            <person name="Potts B.M."/>
            <person name="Joubert F."/>
            <person name="Barry K."/>
            <person name="Pappas G.J."/>
            <person name="Strauss S.H."/>
            <person name="Jaiswal P."/>
            <person name="Grima-Pettenati J."/>
            <person name="Salse J."/>
            <person name="Van de Peer Y."/>
            <person name="Rokhsar D.S."/>
            <person name="Schmutz J."/>
        </authorList>
    </citation>
    <scope>NUCLEOTIDE SEQUENCE</scope>
    <source>
        <tissue evidence="2">Leaf extractions</tissue>
    </source>
</reference>
<feature type="repeat" description="ANK" evidence="1">
    <location>
        <begin position="260"/>
        <end position="292"/>
    </location>
</feature>
<keyword evidence="4" id="KW-1185">Reference proteome</keyword>
<dbReference type="Gramene" id="KCW44325">
    <property type="protein sequence ID" value="KCW44325"/>
    <property type="gene ID" value="EUGRSUZ_L02220"/>
</dbReference>
<dbReference type="InParanoid" id="A0A058ZTG4"/>
<reference evidence="2" key="4">
    <citation type="submission" date="2023-07" db="EMBL/GenBank/DDBJ databases">
        <authorList>
            <person name="Myburg A.A."/>
            <person name="Grattapaglia D."/>
            <person name="Tuskan G.A."/>
            <person name="Hellsten U."/>
            <person name="Hayes R.D."/>
            <person name="Grimwood J."/>
            <person name="Jenkins J."/>
            <person name="Lindquist E."/>
            <person name="Tice H."/>
            <person name="Bauer D."/>
            <person name="Goodstein D.M."/>
            <person name="Dubchak I."/>
            <person name="Poliakov A."/>
            <person name="Mizrachi E."/>
            <person name="Kullan A.R."/>
            <person name="Hussey S.G."/>
            <person name="Pinard D."/>
            <person name="Van D.M."/>
            <person name="Singh P."/>
            <person name="Van J.I."/>
            <person name="Silva-Junior O.B."/>
            <person name="Togawa R.C."/>
            <person name="Pappas M.R."/>
            <person name="Faria D.A."/>
            <person name="Sansaloni C.P."/>
            <person name="Petroli C.D."/>
            <person name="Yang X."/>
            <person name="Ranjan P."/>
            <person name="Tschaplinski T.J."/>
            <person name="Ye C.Y."/>
            <person name="Li T."/>
            <person name="Sterck L."/>
            <person name="Vanneste K."/>
            <person name="Murat F."/>
            <person name="Soler M."/>
            <person name="Clemente H.S."/>
            <person name="Saidi N."/>
            <person name="Cassan-Wang H."/>
            <person name="Dunand C."/>
            <person name="Hefer C.A."/>
            <person name="Bornberg-Bauer E."/>
            <person name="Kersting A.R."/>
            <person name="Vining K."/>
            <person name="Amarasinghe V."/>
            <person name="Ranik M."/>
            <person name="Naithani S."/>
            <person name="Elser J."/>
            <person name="Boyd A.E."/>
            <person name="Liston A."/>
            <person name="Spatafora J.W."/>
            <person name="Dharmwardhana P."/>
            <person name="Raja R."/>
            <person name="Sullivan C."/>
            <person name="Romanel E."/>
            <person name="Alves-Ferreira M."/>
            <person name="Kulheim C."/>
            <person name="Foley W."/>
            <person name="Carocha V."/>
            <person name="Paiva J."/>
            <person name="Kudrna D."/>
            <person name="Brommonschenkel S.H."/>
            <person name="Pasquali G."/>
            <person name="Byrne M."/>
            <person name="Rigault P."/>
            <person name="Tibbits J."/>
            <person name="Spokevicius A."/>
            <person name="Jones R.C."/>
            <person name="Steane D.A."/>
            <person name="Vaillancourt R.E."/>
            <person name="Potts B.M."/>
            <person name="Joubert F."/>
            <person name="Barry K."/>
            <person name="Pappas G.J."/>
            <person name="Strauss S.H."/>
            <person name="Jaiswal P."/>
            <person name="Grima-Pettenati J."/>
            <person name="Salse J."/>
            <person name="Van D.P."/>
            <person name="Rokhsar D.S."/>
            <person name="Schmutz J."/>
        </authorList>
    </citation>
    <scope>NUCLEOTIDE SEQUENCE</scope>
    <source>
        <tissue evidence="2">Leaf extractions</tissue>
    </source>
</reference>
<evidence type="ECO:0000313" key="2">
    <source>
        <dbReference type="EMBL" id="KAK2631947.1"/>
    </source>
</evidence>
<evidence type="ECO:0000256" key="1">
    <source>
        <dbReference type="PROSITE-ProRule" id="PRU00023"/>
    </source>
</evidence>
<evidence type="ECO:0000313" key="4">
    <source>
        <dbReference type="Proteomes" id="UP000030711"/>
    </source>
</evidence>